<dbReference type="EMBL" id="RBNH01000038">
    <property type="protein sequence ID" value="RKO19474.1"/>
    <property type="molecule type" value="Genomic_DNA"/>
</dbReference>
<accession>A0A3B0F2J5</accession>
<dbReference type="InterPro" id="IPR038721">
    <property type="entry name" value="IS701-like_DDE_dom"/>
</dbReference>
<proteinExistence type="predicted"/>
<dbReference type="PANTHER" id="PTHR33627">
    <property type="entry name" value="TRANSPOSASE"/>
    <property type="match status" value="1"/>
</dbReference>
<feature type="domain" description="Transposase IS701-like DDE" evidence="2">
    <location>
        <begin position="8"/>
        <end position="123"/>
    </location>
</feature>
<name>A0A3B0F2J5_PSEPS</name>
<dbReference type="Proteomes" id="UP000273159">
    <property type="component" value="Unassembled WGS sequence"/>
</dbReference>
<dbReference type="AlphaFoldDB" id="A0A3B0F2J5"/>
<evidence type="ECO:0000313" key="3">
    <source>
        <dbReference type="EMBL" id="RKO19474.1"/>
    </source>
</evidence>
<organism evidence="3 4">
    <name type="scientific">Pseudarthrobacter phenanthrenivorans</name>
    <name type="common">Arthrobacter phenanthrenivorans</name>
    <dbReference type="NCBI Taxonomy" id="361575"/>
    <lineage>
        <taxon>Bacteria</taxon>
        <taxon>Bacillati</taxon>
        <taxon>Actinomycetota</taxon>
        <taxon>Actinomycetes</taxon>
        <taxon>Micrococcales</taxon>
        <taxon>Micrococcaceae</taxon>
        <taxon>Pseudarthrobacter</taxon>
    </lineage>
</organism>
<comment type="caution">
    <text evidence="3">The sequence shown here is derived from an EMBL/GenBank/DDBJ whole genome shotgun (WGS) entry which is preliminary data.</text>
</comment>
<sequence length="222" mass="24190">MTLRISLERASRAEQLQQFVSSSPWAVEPVRRRLSALAEEAVGPEAWVIDDTGFKKDGTASACVARQYSGTLGKVGNCQVATTVHMATDAASCPVNWRLFVPESWDDTRAETNEEVAAIEARRTKADPGECPEQAEVGARAGDDRRACPLGAHLPGRGSRCRLRRQHVLPGRPDRPLDPVGDGGQGRQHRLSGRCRPRAPCIRWRTGSPKRAALPAGRRDAP</sequence>
<reference evidence="4" key="2">
    <citation type="submission" date="2018-10" db="EMBL/GenBank/DDBJ databases">
        <authorList>
            <person name="Wang Y."/>
            <person name="Wang J."/>
            <person name="Yang X."/>
            <person name="Wang Z."/>
            <person name="Huang Y."/>
        </authorList>
    </citation>
    <scope>NUCLEOTIDE SEQUENCE [LARGE SCALE GENOMIC DNA]</scope>
    <source>
        <strain evidence="4">J015</strain>
    </source>
</reference>
<feature type="region of interest" description="Disordered" evidence="1">
    <location>
        <begin position="168"/>
        <end position="222"/>
    </location>
</feature>
<evidence type="ECO:0000256" key="1">
    <source>
        <dbReference type="SAM" id="MobiDB-lite"/>
    </source>
</evidence>
<feature type="compositionally biased region" description="Basic residues" evidence="1">
    <location>
        <begin position="187"/>
        <end position="197"/>
    </location>
</feature>
<evidence type="ECO:0000259" key="2">
    <source>
        <dbReference type="Pfam" id="PF13546"/>
    </source>
</evidence>
<dbReference type="Pfam" id="PF13546">
    <property type="entry name" value="DDE_5"/>
    <property type="match status" value="1"/>
</dbReference>
<protein>
    <submittedName>
        <fullName evidence="3">Transposase</fullName>
    </submittedName>
</protein>
<dbReference type="InterPro" id="IPR039365">
    <property type="entry name" value="IS701-like"/>
</dbReference>
<evidence type="ECO:0000313" key="4">
    <source>
        <dbReference type="Proteomes" id="UP000273159"/>
    </source>
</evidence>
<dbReference type="PANTHER" id="PTHR33627:SF1">
    <property type="entry name" value="TRANSPOSASE"/>
    <property type="match status" value="1"/>
</dbReference>
<gene>
    <name evidence="3" type="ORF">D7Z96_20460</name>
</gene>
<reference evidence="3 4" key="1">
    <citation type="submission" date="2018-10" db="EMBL/GenBank/DDBJ databases">
        <title>Genome-guide identification and characterization of bacteria that degrade polycyclic aromatic hydrocarbons and resist hexavalent chromium simultaneously.</title>
        <authorList>
            <person name="Feng H."/>
        </authorList>
    </citation>
    <scope>NUCLEOTIDE SEQUENCE [LARGE SCALE GENOMIC DNA]</scope>
    <source>
        <strain evidence="3 4">J015</strain>
    </source>
</reference>